<evidence type="ECO:0000256" key="6">
    <source>
        <dbReference type="ARBA" id="ARBA00033067"/>
    </source>
</evidence>
<proteinExistence type="inferred from homology"/>
<name>A0AAW7KDI9_ENTFL</name>
<reference evidence="8" key="1">
    <citation type="journal article" date="2023" name="Pathogens">
        <title>Prevalence of Enterococcus spp. and the Whole-Genome Characteristics of Enterococcus faecium and Enterococcus faecalis Strains Isolated from Free-Living Birds in Poland.</title>
        <authorList>
            <person name="Kwit R."/>
            <person name="Zajac M."/>
            <person name="Smialowska-Weglinska A."/>
            <person name="Skarzynska M."/>
            <person name="Bomba A."/>
            <person name="Lalak A."/>
            <person name="Skrzypiec E."/>
            <person name="Wojdat D."/>
            <person name="Koza W."/>
            <person name="Mikos-Wojewoda E."/>
            <person name="Pasim P."/>
            <person name="Skora M."/>
            <person name="Polak M."/>
            <person name="Wiacek J."/>
            <person name="Wasyl D."/>
        </authorList>
    </citation>
    <scope>NUCLEOTIDE SEQUENCE</scope>
    <source>
        <strain evidence="8">691B_2</strain>
    </source>
</reference>
<protein>
    <recommendedName>
        <fullName evidence="3">UDP-glucose 4-epimerase</fullName>
    </recommendedName>
    <alternativeName>
        <fullName evidence="6">Galactowaldenase</fullName>
    </alternativeName>
    <alternativeName>
        <fullName evidence="5">UDP-galactose 4-epimerase</fullName>
    </alternativeName>
</protein>
<organism evidence="8 9">
    <name type="scientific">Enterococcus faecalis</name>
    <name type="common">Streptococcus faecalis</name>
    <dbReference type="NCBI Taxonomy" id="1351"/>
    <lineage>
        <taxon>Bacteria</taxon>
        <taxon>Bacillati</taxon>
        <taxon>Bacillota</taxon>
        <taxon>Bacilli</taxon>
        <taxon>Lactobacillales</taxon>
        <taxon>Enterococcaceae</taxon>
        <taxon>Enterococcus</taxon>
    </lineage>
</organism>
<dbReference type="PANTHER" id="PTHR43725:SF53">
    <property type="entry name" value="UDP-ARABINOSE 4-EPIMERASE 1"/>
    <property type="match status" value="1"/>
</dbReference>
<dbReference type="EMBL" id="JAREWH010000022">
    <property type="protein sequence ID" value="MDN3193595.1"/>
    <property type="molecule type" value="Genomic_DNA"/>
</dbReference>
<gene>
    <name evidence="8" type="ORF">P0E79_13975</name>
</gene>
<keyword evidence="4" id="KW-0119">Carbohydrate metabolism</keyword>
<dbReference type="Pfam" id="PF01370">
    <property type="entry name" value="Epimerase"/>
    <property type="match status" value="1"/>
</dbReference>
<evidence type="ECO:0000256" key="4">
    <source>
        <dbReference type="ARBA" id="ARBA00023144"/>
    </source>
</evidence>
<evidence type="ECO:0000259" key="7">
    <source>
        <dbReference type="Pfam" id="PF01370"/>
    </source>
</evidence>
<evidence type="ECO:0000256" key="5">
    <source>
        <dbReference type="ARBA" id="ARBA00031367"/>
    </source>
</evidence>
<evidence type="ECO:0000313" key="8">
    <source>
        <dbReference type="EMBL" id="MDN3193595.1"/>
    </source>
</evidence>
<sequence>MSILVLGGAGYIGSHAVDQLISKGYAVVVVDNLLTGHRSAVHEQATFYEGDIRDKAFLRSVFEKESIEGVLHFAANSLVGESVEKPLMYFNNNVHGTQIALEVMQEFGVKHIVFSSTAATYGEPKAMPITEETPTNPKNPYGESKLMMEKIMKWCDNAYEMKYVALRYFNVAGAKKDASIG</sequence>
<dbReference type="GO" id="GO:0033499">
    <property type="term" value="P:galactose catabolic process via UDP-galactose, Leloir pathway"/>
    <property type="evidence" value="ECO:0007669"/>
    <property type="project" value="TreeGrafter"/>
</dbReference>
<dbReference type="InterPro" id="IPR036291">
    <property type="entry name" value="NAD(P)-bd_dom_sf"/>
</dbReference>
<feature type="domain" description="NAD-dependent epimerase/dehydratase" evidence="7">
    <location>
        <begin position="3"/>
        <end position="175"/>
    </location>
</feature>
<dbReference type="RefSeq" id="WP_148097074.1">
    <property type="nucleotide sequence ID" value="NZ_JAHDUL010000030.1"/>
</dbReference>
<reference evidence="8" key="2">
    <citation type="submission" date="2023-03" db="EMBL/GenBank/DDBJ databases">
        <authorList>
            <person name="Zajac M."/>
            <person name="Kwit R."/>
            <person name="Wasyl D."/>
        </authorList>
    </citation>
    <scope>NUCLEOTIDE SEQUENCE</scope>
    <source>
        <strain evidence="8">691B_2</strain>
    </source>
</reference>
<feature type="non-terminal residue" evidence="8">
    <location>
        <position position="181"/>
    </location>
</feature>
<dbReference type="Proteomes" id="UP001173174">
    <property type="component" value="Unassembled WGS sequence"/>
</dbReference>
<dbReference type="InterPro" id="IPR001509">
    <property type="entry name" value="Epimerase_deHydtase"/>
</dbReference>
<evidence type="ECO:0000256" key="2">
    <source>
        <dbReference type="ARBA" id="ARBA00007637"/>
    </source>
</evidence>
<dbReference type="PANTHER" id="PTHR43725">
    <property type="entry name" value="UDP-GLUCOSE 4-EPIMERASE"/>
    <property type="match status" value="1"/>
</dbReference>
<keyword evidence="4" id="KW-0299">Galactose metabolism</keyword>
<evidence type="ECO:0000256" key="1">
    <source>
        <dbReference type="ARBA" id="ARBA00004947"/>
    </source>
</evidence>
<accession>A0AAW7KDI9</accession>
<evidence type="ECO:0000313" key="9">
    <source>
        <dbReference type="Proteomes" id="UP001173174"/>
    </source>
</evidence>
<evidence type="ECO:0000256" key="3">
    <source>
        <dbReference type="ARBA" id="ARBA00018569"/>
    </source>
</evidence>
<dbReference type="Gene3D" id="3.40.50.720">
    <property type="entry name" value="NAD(P)-binding Rossmann-like Domain"/>
    <property type="match status" value="1"/>
</dbReference>
<dbReference type="SUPFAM" id="SSF51735">
    <property type="entry name" value="NAD(P)-binding Rossmann-fold domains"/>
    <property type="match status" value="1"/>
</dbReference>
<comment type="pathway">
    <text evidence="1">Carbohydrate metabolism; galactose metabolism.</text>
</comment>
<comment type="caution">
    <text evidence="8">The sequence shown here is derived from an EMBL/GenBank/DDBJ whole genome shotgun (WGS) entry which is preliminary data.</text>
</comment>
<comment type="similarity">
    <text evidence="2">Belongs to the NAD(P)-dependent epimerase/dehydratase family.</text>
</comment>
<dbReference type="AlphaFoldDB" id="A0AAW7KDI9"/>